<dbReference type="Gene3D" id="3.40.50.300">
    <property type="entry name" value="P-loop containing nucleotide triphosphate hydrolases"/>
    <property type="match status" value="1"/>
</dbReference>
<dbReference type="InterPro" id="IPR045063">
    <property type="entry name" value="Dynamin_N"/>
</dbReference>
<dbReference type="Proteomes" id="UP001314229">
    <property type="component" value="Unassembled WGS sequence"/>
</dbReference>
<keyword evidence="4" id="KW-1185">Reference proteome</keyword>
<protein>
    <submittedName>
        <fullName evidence="3">Nuclear GTPase SLIP-GC-like</fullName>
    </submittedName>
</protein>
<accession>A0AAV1QM38</accession>
<dbReference type="Gene3D" id="1.10.150.50">
    <property type="entry name" value="Transcription Factor, Ets-1"/>
    <property type="match status" value="1"/>
</dbReference>
<dbReference type="EMBL" id="CAWUFR010001634">
    <property type="protein sequence ID" value="CAK6984141.1"/>
    <property type="molecule type" value="Genomic_DNA"/>
</dbReference>
<dbReference type="SUPFAM" id="SSF47769">
    <property type="entry name" value="SAM/Pointed domain"/>
    <property type="match status" value="1"/>
</dbReference>
<reference evidence="3 4" key="1">
    <citation type="submission" date="2024-01" db="EMBL/GenBank/DDBJ databases">
        <authorList>
            <person name="Alioto T."/>
            <person name="Alioto T."/>
            <person name="Gomez Garrido J."/>
        </authorList>
    </citation>
    <scope>NUCLEOTIDE SEQUENCE [LARGE SCALE GENOMIC DNA]</scope>
</reference>
<feature type="region of interest" description="Disordered" evidence="1">
    <location>
        <begin position="61"/>
        <end position="113"/>
    </location>
</feature>
<dbReference type="InterPro" id="IPR053082">
    <property type="entry name" value="Nuclear_GTPase_SLIP-GC"/>
</dbReference>
<proteinExistence type="predicted"/>
<name>A0AAV1QM38_SCOSC</name>
<feature type="compositionally biased region" description="Polar residues" evidence="1">
    <location>
        <begin position="62"/>
        <end position="84"/>
    </location>
</feature>
<dbReference type="PANTHER" id="PTHR47308">
    <property type="entry name" value="NUCLEAR GTPASE SLIP-GC"/>
    <property type="match status" value="1"/>
</dbReference>
<organism evidence="3 4">
    <name type="scientific">Scomber scombrus</name>
    <name type="common">Atlantic mackerel</name>
    <name type="synonym">Scomber vernalis</name>
    <dbReference type="NCBI Taxonomy" id="13677"/>
    <lineage>
        <taxon>Eukaryota</taxon>
        <taxon>Metazoa</taxon>
        <taxon>Chordata</taxon>
        <taxon>Craniata</taxon>
        <taxon>Vertebrata</taxon>
        <taxon>Euteleostomi</taxon>
        <taxon>Actinopterygii</taxon>
        <taxon>Neopterygii</taxon>
        <taxon>Teleostei</taxon>
        <taxon>Neoteleostei</taxon>
        <taxon>Acanthomorphata</taxon>
        <taxon>Pelagiaria</taxon>
        <taxon>Scombriformes</taxon>
        <taxon>Scombridae</taxon>
        <taxon>Scomber</taxon>
    </lineage>
</organism>
<dbReference type="InterPro" id="IPR027417">
    <property type="entry name" value="P-loop_NTPase"/>
</dbReference>
<dbReference type="PANTHER" id="PTHR47308:SF1">
    <property type="entry name" value="NUCLEAR GTPASE SLIP-GC"/>
    <property type="match status" value="1"/>
</dbReference>
<comment type="caution">
    <text evidence="3">The sequence shown here is derived from an EMBL/GenBank/DDBJ whole genome shotgun (WGS) entry which is preliminary data.</text>
</comment>
<dbReference type="InterPro" id="IPR013761">
    <property type="entry name" value="SAM/pointed_sf"/>
</dbReference>
<evidence type="ECO:0000313" key="4">
    <source>
        <dbReference type="Proteomes" id="UP001314229"/>
    </source>
</evidence>
<dbReference type="EMBL" id="CAWUFR010001634">
    <property type="protein sequence ID" value="CAK6984140.1"/>
    <property type="molecule type" value="Genomic_DNA"/>
</dbReference>
<dbReference type="AlphaFoldDB" id="A0AAV1QM38"/>
<dbReference type="SUPFAM" id="SSF52540">
    <property type="entry name" value="P-loop containing nucleoside triphosphate hydrolases"/>
    <property type="match status" value="1"/>
</dbReference>
<gene>
    <name evidence="3" type="ORF">FSCOSCO3_A020022</name>
</gene>
<dbReference type="GO" id="GO:0003924">
    <property type="term" value="F:GTPase activity"/>
    <property type="evidence" value="ECO:0007669"/>
    <property type="project" value="TreeGrafter"/>
</dbReference>
<evidence type="ECO:0000259" key="2">
    <source>
        <dbReference type="Pfam" id="PF00350"/>
    </source>
</evidence>
<sequence length="292" mass="33546">MDDFVHTALTEWGLSEFIEKFKDEGIDQESLLCLEDKHFKELIPKTGPRSKLEQKLNLLKGQKTTMNQETVSDSTEVLPSTSDTTDNRKRKMAPQCESSKSQSPAKRRHDAGLGSYSGHKIFSKVKNIMTRVDNRLCEEDNKRLIPVLKDKISDLETDKRDLVGVFGKSGAGKSSLINAIIKEKNLLPSGSVNACTTVMIKVEANMHNQKYEADIEFITKEEWKDEWWSLLDTKKKREEDEDYIDVVEKLSALYGDEWKNESPESLMDNKYFIEIPEFHQENSQRKTLTCET</sequence>
<evidence type="ECO:0000313" key="3">
    <source>
        <dbReference type="EMBL" id="CAK6984140.1"/>
    </source>
</evidence>
<feature type="domain" description="Dynamin N-terminal" evidence="2">
    <location>
        <begin position="163"/>
        <end position="239"/>
    </location>
</feature>
<dbReference type="Pfam" id="PF00350">
    <property type="entry name" value="Dynamin_N"/>
    <property type="match status" value="1"/>
</dbReference>
<evidence type="ECO:0000256" key="1">
    <source>
        <dbReference type="SAM" id="MobiDB-lite"/>
    </source>
</evidence>
<feature type="non-terminal residue" evidence="3">
    <location>
        <position position="292"/>
    </location>
</feature>